<sequence length="100" mass="10882">MSMTVVVTRNVSDRVRGFLASSMLELAPGVYTAPRITPAVRERIWGVLSDWHPNEKDASIVMLWAESSMPGGQAVATLGTPPIRLVEIDGMLATLRCTDL</sequence>
<evidence type="ECO:0000313" key="1">
    <source>
        <dbReference type="EMBL" id="KFB74060.1"/>
    </source>
</evidence>
<dbReference type="NCBIfam" id="TIGR01873">
    <property type="entry name" value="cas_CT1978"/>
    <property type="match status" value="1"/>
</dbReference>
<accession>A0A080M1A9</accession>
<dbReference type="Pfam" id="PF09707">
    <property type="entry name" value="Cas_Cas2CT1978"/>
    <property type="match status" value="1"/>
</dbReference>
<dbReference type="Proteomes" id="UP000020077">
    <property type="component" value="Unassembled WGS sequence"/>
</dbReference>
<evidence type="ECO:0000313" key="2">
    <source>
        <dbReference type="Proteomes" id="UP000020077"/>
    </source>
</evidence>
<name>A0A080M1A9_9PROT</name>
<gene>
    <name evidence="1" type="primary">ygbF_2</name>
    <name evidence="1" type="ORF">AW09_000652</name>
</gene>
<protein>
    <submittedName>
        <fullName evidence="1">CRISPR-associated endoribonuclease Cas2</fullName>
        <ecNumber evidence="1">3.1.-.-</ecNumber>
    </submittedName>
</protein>
<dbReference type="AlphaFoldDB" id="A0A080M1A9"/>
<organism evidence="1 2">
    <name type="scientific">Candidatus Accumulibacter phosphatis</name>
    <dbReference type="NCBI Taxonomy" id="327160"/>
    <lineage>
        <taxon>Bacteria</taxon>
        <taxon>Pseudomonadati</taxon>
        <taxon>Pseudomonadota</taxon>
        <taxon>Betaproteobacteria</taxon>
        <taxon>Candidatus Accumulibacter</taxon>
    </lineage>
</organism>
<dbReference type="GO" id="GO:0016787">
    <property type="term" value="F:hydrolase activity"/>
    <property type="evidence" value="ECO:0007669"/>
    <property type="project" value="UniProtKB-KW"/>
</dbReference>
<keyword evidence="1" id="KW-0378">Hydrolase</keyword>
<comment type="caution">
    <text evidence="1">The sequence shown here is derived from an EMBL/GenBank/DDBJ whole genome shotgun (WGS) entry which is preliminary data.</text>
</comment>
<dbReference type="Gene3D" id="3.30.70.240">
    <property type="match status" value="1"/>
</dbReference>
<proteinExistence type="predicted"/>
<dbReference type="InterPro" id="IPR010152">
    <property type="entry name" value="CRISPR-assoc_prot_Cas2_sub"/>
</dbReference>
<dbReference type="EC" id="3.1.-.-" evidence="1"/>
<dbReference type="EMBL" id="JDVG02000112">
    <property type="protein sequence ID" value="KFB74060.1"/>
    <property type="molecule type" value="Genomic_DNA"/>
</dbReference>
<reference evidence="1 2" key="1">
    <citation type="submission" date="2014-02" db="EMBL/GenBank/DDBJ databases">
        <title>Expanding our view of genomic diversity in Candidatus Accumulibacter clades.</title>
        <authorList>
            <person name="Skennerton C.T."/>
            <person name="Barr J.J."/>
            <person name="Slater F.R."/>
            <person name="Bond P.L."/>
            <person name="Tyson G.W."/>
        </authorList>
    </citation>
    <scope>NUCLEOTIDE SEQUENCE [LARGE SCALE GENOMIC DNA]</scope>
    <source>
        <strain evidence="2">BA-91</strain>
    </source>
</reference>